<dbReference type="Proteomes" id="UP000599523">
    <property type="component" value="Unassembled WGS sequence"/>
</dbReference>
<dbReference type="RefSeq" id="WP_168989375.1">
    <property type="nucleotide sequence ID" value="NZ_CAWPHM010000054.1"/>
</dbReference>
<dbReference type="SUPFAM" id="SSF53807">
    <property type="entry name" value="Helical backbone' metal receptor"/>
    <property type="match status" value="1"/>
</dbReference>
<dbReference type="InterPro" id="IPR050902">
    <property type="entry name" value="ABC_Transporter_SBP"/>
</dbReference>
<proteinExistence type="predicted"/>
<gene>
    <name evidence="3" type="ORF">GPA21_17385</name>
</gene>
<dbReference type="PROSITE" id="PS50983">
    <property type="entry name" value="FE_B12_PBP"/>
    <property type="match status" value="1"/>
</dbReference>
<dbReference type="PANTHER" id="PTHR30535:SF34">
    <property type="entry name" value="MOLYBDATE-BINDING PROTEIN MOLA"/>
    <property type="match status" value="1"/>
</dbReference>
<dbReference type="AlphaFoldDB" id="A0A972FA65"/>
<protein>
    <submittedName>
        <fullName evidence="3">ABC transporter substrate-binding protein</fullName>
    </submittedName>
</protein>
<dbReference type="NCBIfam" id="NF038402">
    <property type="entry name" value="TroA_like"/>
    <property type="match status" value="1"/>
</dbReference>
<dbReference type="InterPro" id="IPR054828">
    <property type="entry name" value="Vit_B12_bind_prot"/>
</dbReference>
<organism evidence="3 4">
    <name type="scientific">Azoarcus taiwanensis</name>
    <dbReference type="NCBI Taxonomy" id="666964"/>
    <lineage>
        <taxon>Bacteria</taxon>
        <taxon>Pseudomonadati</taxon>
        <taxon>Pseudomonadota</taxon>
        <taxon>Betaproteobacteria</taxon>
        <taxon>Rhodocyclales</taxon>
        <taxon>Zoogloeaceae</taxon>
        <taxon>Azoarcus</taxon>
    </lineage>
</organism>
<dbReference type="GO" id="GO:0071281">
    <property type="term" value="P:cellular response to iron ion"/>
    <property type="evidence" value="ECO:0007669"/>
    <property type="project" value="TreeGrafter"/>
</dbReference>
<dbReference type="PANTHER" id="PTHR30535">
    <property type="entry name" value="VITAMIN B12-BINDING PROTEIN"/>
    <property type="match status" value="1"/>
</dbReference>
<dbReference type="CDD" id="cd01144">
    <property type="entry name" value="BtuF"/>
    <property type="match status" value="1"/>
</dbReference>
<keyword evidence="4" id="KW-1185">Reference proteome</keyword>
<keyword evidence="1" id="KW-0732">Signal</keyword>
<dbReference type="Gene3D" id="3.40.50.1980">
    <property type="entry name" value="Nitrogenase molybdenum iron protein domain"/>
    <property type="match status" value="2"/>
</dbReference>
<name>A0A972FA65_9RHOO</name>
<comment type="caution">
    <text evidence="3">The sequence shown here is derived from an EMBL/GenBank/DDBJ whole genome shotgun (WGS) entry which is preliminary data.</text>
</comment>
<evidence type="ECO:0000313" key="3">
    <source>
        <dbReference type="EMBL" id="NMG04730.1"/>
    </source>
</evidence>
<accession>A0A972FA65</accession>
<evidence type="ECO:0000256" key="1">
    <source>
        <dbReference type="ARBA" id="ARBA00022729"/>
    </source>
</evidence>
<dbReference type="EMBL" id="WTVM01000149">
    <property type="protein sequence ID" value="NMG04730.1"/>
    <property type="molecule type" value="Genomic_DNA"/>
</dbReference>
<sequence length="296" mass="31840">MLGLVAGATLTLTAHATNPVTVTDDEGREITLAAPAQRIVSLAPHVTEVLFAAGAGSRIVGAVAYSDYPPEAADIPRVGGYMSIDLEAVAALRPDLVIAWSSGNREAHLDKFAALGIPVFMNESRRLDDVAHSLERFGKLAGTEPEADAAAAAFRERHRQLAERFSSQAPITMFYQIWNEPLMTINGEHMISDVITLCGGRNVFATLPQLAPQIGTEAVLGAAPEVIVASGMGEARPEWLDRWRDWRGLPAAEAGNLYFVPPDLIQRPTPRILDGAEIVCESLDDARKKRIAASGR</sequence>
<dbReference type="Pfam" id="PF01497">
    <property type="entry name" value="Peripla_BP_2"/>
    <property type="match status" value="1"/>
</dbReference>
<dbReference type="InterPro" id="IPR002491">
    <property type="entry name" value="ABC_transptr_periplasmic_BD"/>
</dbReference>
<evidence type="ECO:0000313" key="4">
    <source>
        <dbReference type="Proteomes" id="UP000599523"/>
    </source>
</evidence>
<evidence type="ECO:0000259" key="2">
    <source>
        <dbReference type="PROSITE" id="PS50983"/>
    </source>
</evidence>
<feature type="domain" description="Fe/B12 periplasmic-binding" evidence="2">
    <location>
        <begin position="38"/>
        <end position="287"/>
    </location>
</feature>
<reference evidence="3" key="1">
    <citation type="submission" date="2019-12" db="EMBL/GenBank/DDBJ databases">
        <title>Comparative genomics gives insights into the taxonomy of the Azoarcus-Aromatoleum group and reveals separate origins of nif in the plant-associated Azoarcus and non-plant-associated Aromatoleum sub-groups.</title>
        <authorList>
            <person name="Lafos M."/>
            <person name="Maluk M."/>
            <person name="Batista M."/>
            <person name="Junghare M."/>
            <person name="Carmona M."/>
            <person name="Faoro H."/>
            <person name="Cruz L.M."/>
            <person name="Battistoni F."/>
            <person name="De Souza E."/>
            <person name="Pedrosa F."/>
            <person name="Chen W.-M."/>
            <person name="Poole P.S."/>
            <person name="Dixon R.A."/>
            <person name="James E.K."/>
        </authorList>
    </citation>
    <scope>NUCLEOTIDE SEQUENCE</scope>
    <source>
        <strain evidence="3">NSC3</strain>
    </source>
</reference>